<reference evidence="3 4" key="1">
    <citation type="submission" date="2020-08" db="EMBL/GenBank/DDBJ databases">
        <title>Genomic Encyclopedia of Type Strains, Phase IV (KMG-IV): sequencing the most valuable type-strain genomes for metagenomic binning, comparative biology and taxonomic classification.</title>
        <authorList>
            <person name="Goeker M."/>
        </authorList>
    </citation>
    <scope>NUCLEOTIDE SEQUENCE [LARGE SCALE GENOMIC DNA]</scope>
    <source>
        <strain evidence="3 4">DSM 12252</strain>
    </source>
</reference>
<dbReference type="RefSeq" id="WP_184340874.1">
    <property type="nucleotide sequence ID" value="NZ_JACHIG010000007.1"/>
</dbReference>
<dbReference type="Proteomes" id="UP000590740">
    <property type="component" value="Unassembled WGS sequence"/>
</dbReference>
<dbReference type="Pfam" id="PF12802">
    <property type="entry name" value="MarR_2"/>
    <property type="match status" value="1"/>
</dbReference>
<proteinExistence type="predicted"/>
<organism evidence="3 4">
    <name type="scientific">Prosthecobacter vanneervenii</name>
    <dbReference type="NCBI Taxonomy" id="48466"/>
    <lineage>
        <taxon>Bacteria</taxon>
        <taxon>Pseudomonadati</taxon>
        <taxon>Verrucomicrobiota</taxon>
        <taxon>Verrucomicrobiia</taxon>
        <taxon>Verrucomicrobiales</taxon>
        <taxon>Verrucomicrobiaceae</taxon>
        <taxon>Prosthecobacter</taxon>
    </lineage>
</organism>
<dbReference type="GO" id="GO:0003700">
    <property type="term" value="F:DNA-binding transcription factor activity"/>
    <property type="evidence" value="ECO:0007669"/>
    <property type="project" value="InterPro"/>
</dbReference>
<dbReference type="InterPro" id="IPR000835">
    <property type="entry name" value="HTH_MarR-typ"/>
</dbReference>
<accession>A0A7W8DL30</accession>
<dbReference type="GO" id="GO:0003677">
    <property type="term" value="F:DNA binding"/>
    <property type="evidence" value="ECO:0007669"/>
    <property type="project" value="UniProtKB-KW"/>
</dbReference>
<dbReference type="AlphaFoldDB" id="A0A7W8DL30"/>
<evidence type="ECO:0000313" key="3">
    <source>
        <dbReference type="EMBL" id="MBB5033752.1"/>
    </source>
</evidence>
<feature type="region of interest" description="Disordered" evidence="1">
    <location>
        <begin position="237"/>
        <end position="275"/>
    </location>
</feature>
<comment type="caution">
    <text evidence="3">The sequence shown here is derived from an EMBL/GenBank/DDBJ whole genome shotgun (WGS) entry which is preliminary data.</text>
</comment>
<dbReference type="InterPro" id="IPR036388">
    <property type="entry name" value="WH-like_DNA-bd_sf"/>
</dbReference>
<feature type="region of interest" description="Disordered" evidence="1">
    <location>
        <begin position="163"/>
        <end position="223"/>
    </location>
</feature>
<evidence type="ECO:0000259" key="2">
    <source>
        <dbReference type="Pfam" id="PF12802"/>
    </source>
</evidence>
<dbReference type="EMBL" id="JACHIG010000007">
    <property type="protein sequence ID" value="MBB5033752.1"/>
    <property type="molecule type" value="Genomic_DNA"/>
</dbReference>
<keyword evidence="4" id="KW-1185">Reference proteome</keyword>
<dbReference type="SUPFAM" id="SSF46785">
    <property type="entry name" value="Winged helix' DNA-binding domain"/>
    <property type="match status" value="1"/>
</dbReference>
<feature type="compositionally biased region" description="Low complexity" evidence="1">
    <location>
        <begin position="261"/>
        <end position="275"/>
    </location>
</feature>
<name>A0A7W8DL30_9BACT</name>
<feature type="domain" description="HTH marR-type" evidence="2">
    <location>
        <begin position="67"/>
        <end position="123"/>
    </location>
</feature>
<evidence type="ECO:0000313" key="4">
    <source>
        <dbReference type="Proteomes" id="UP000590740"/>
    </source>
</evidence>
<feature type="region of interest" description="Disordered" evidence="1">
    <location>
        <begin position="1"/>
        <end position="33"/>
    </location>
</feature>
<gene>
    <name evidence="3" type="ORF">HNQ65_003342</name>
</gene>
<protein>
    <submittedName>
        <fullName evidence="3">DNA-binding Lrp family transcriptional regulator</fullName>
    </submittedName>
</protein>
<evidence type="ECO:0000256" key="1">
    <source>
        <dbReference type="SAM" id="MobiDB-lite"/>
    </source>
</evidence>
<keyword evidence="3" id="KW-0238">DNA-binding</keyword>
<dbReference type="InterPro" id="IPR036390">
    <property type="entry name" value="WH_DNA-bd_sf"/>
</dbReference>
<dbReference type="Gene3D" id="1.10.10.10">
    <property type="entry name" value="Winged helix-like DNA-binding domain superfamily/Winged helix DNA-binding domain"/>
    <property type="match status" value="1"/>
</dbReference>
<sequence length="618" mass="68871">MSVVRFNPPLVNNNPRAPREKKRQAKPEEPVGSRELVAPRLQDFPSMNSPLYNQGLEKIRKALGTNAFVVMSELGNNLPGFQLTQARVAERTQLSRYACDKAIQSLVNAGYIERVECRKAGRRFGNVLHSCLAGNIQKLNGYVTHYSVEANTKEAAMREVRRKEIRASHNPSNPDRPGKGGKRKRRAVGDETVQVADTFQEPETLGPPEIGTPGADPSYPYNGNVTEEEEKEILLPPFPGEKEVPNLVSPEGSAVGTSSVEPGASGAPDASGAEEGAWDEEFDKLIFDICPVVHPELRSSLNNAMVRALVAPEYGEGAHVGYDLFAPMAPAAFETPIADECLHGLPLGLEEIPRTELNGDGAKLWLMSHKIGIVIMQCFKDFDDVTNLEALQIVKKLRSGKMNRAFVFKTWAEVVSGARKPFTAAQDFLQAWYDRVLPDPCADYDLRNLIEYLEHNSGSLLLEEAKAECDAEETWAELLEEGREVYEFVKEMSPYNLSMRGRIECYVENQKCDKMPKSRRTVLRATMAMWVHAKTQGDEVMLADLRCDCSLAWTRQCMLVTSTGRRVVRGIQKLHKAGEVNFCLATEAGWHSFSEYDVLAKFHVVAADEALRLLNRNF</sequence>